<dbReference type="EMBL" id="JAEEGA010000014">
    <property type="protein sequence ID" value="MBP1043191.1"/>
    <property type="molecule type" value="Genomic_DNA"/>
</dbReference>
<feature type="transmembrane region" description="Helical" evidence="1">
    <location>
        <begin position="7"/>
        <end position="25"/>
    </location>
</feature>
<feature type="domain" description="Multidrug resistance protein MdtA-like C-terminal permuted SH3" evidence="2">
    <location>
        <begin position="306"/>
        <end position="365"/>
    </location>
</feature>
<dbReference type="Pfam" id="PF25967">
    <property type="entry name" value="RND-MFP_C"/>
    <property type="match status" value="1"/>
</dbReference>
<protein>
    <submittedName>
        <fullName evidence="4">Efflux RND transporter periplasmic adaptor subunit</fullName>
    </submittedName>
</protein>
<dbReference type="InterPro" id="IPR058627">
    <property type="entry name" value="MdtA-like_C"/>
</dbReference>
<evidence type="ECO:0000259" key="3">
    <source>
        <dbReference type="Pfam" id="PF25990"/>
    </source>
</evidence>
<keyword evidence="1" id="KW-1133">Transmembrane helix</keyword>
<gene>
    <name evidence="4" type="ORF">I6N95_19410</name>
</gene>
<reference evidence="4" key="1">
    <citation type="submission" date="2020-12" db="EMBL/GenBank/DDBJ databases">
        <title>Vagococcus allomyrinae sp. nov. and Enterococcus lavae sp. nov., isolated from the larvae of Allomyrina dichotoma.</title>
        <authorList>
            <person name="Lee S.D."/>
        </authorList>
    </citation>
    <scope>NUCLEOTIDE SEQUENCE</scope>
    <source>
        <strain evidence="4">BWB3-3</strain>
    </source>
</reference>
<dbReference type="GO" id="GO:1990281">
    <property type="term" value="C:efflux pump complex"/>
    <property type="evidence" value="ECO:0007669"/>
    <property type="project" value="TreeGrafter"/>
</dbReference>
<sequence>MKKRTKVIVGVAGAAVLLIGGFMLLRPKGNDPQQATAEPDIEYFNLEGAEQVFINGSVTPVRSQEFVKDTSLGKLGDLQVENGALVEEGALLYQYIDPNSDKEIADIEGNIQNTQADRYKAARQMELELQQLKDSAGKTGEDGEAIGGDTAANRESIALKYDINGFDVRLAQMQQQLNDVLERQVNKVTAPFKGKVSIPQDKNRDSAIMNLTSEDFYVVGTVNEKDVEKIKVDQQADVQTISNKKNINGKITYISEVPNAVSSEGGGNGGSSLSNYTVKLSLETTEGIKNGFHVQAAINLDNKKMMIPKEAVQYDKEQAYVLVDDFGTVLKKNITVVTPKEATGDEVEVSSGLEAMDRIIVKSSQKLKDGDVLQAEEGAEQPAEGME</sequence>
<dbReference type="PANTHER" id="PTHR30469">
    <property type="entry name" value="MULTIDRUG RESISTANCE PROTEIN MDTA"/>
    <property type="match status" value="1"/>
</dbReference>
<keyword evidence="1" id="KW-0472">Membrane</keyword>
<dbReference type="Gene3D" id="2.40.30.170">
    <property type="match status" value="1"/>
</dbReference>
<evidence type="ECO:0000313" key="5">
    <source>
        <dbReference type="Proteomes" id="UP000674938"/>
    </source>
</evidence>
<evidence type="ECO:0000256" key="1">
    <source>
        <dbReference type="SAM" id="Phobius"/>
    </source>
</evidence>
<evidence type="ECO:0000313" key="4">
    <source>
        <dbReference type="EMBL" id="MBP1043191.1"/>
    </source>
</evidence>
<dbReference type="Pfam" id="PF25990">
    <property type="entry name" value="Beta-barrel_YknX"/>
    <property type="match status" value="1"/>
</dbReference>
<dbReference type="RefSeq" id="WP_209530996.1">
    <property type="nucleotide sequence ID" value="NZ_JAEEGA010000014.1"/>
</dbReference>
<evidence type="ECO:0000259" key="2">
    <source>
        <dbReference type="Pfam" id="PF25967"/>
    </source>
</evidence>
<dbReference type="Proteomes" id="UP000674938">
    <property type="component" value="Unassembled WGS sequence"/>
</dbReference>
<organism evidence="4 5">
    <name type="scientific">Vagococcus allomyrinae</name>
    <dbReference type="NCBI Taxonomy" id="2794353"/>
    <lineage>
        <taxon>Bacteria</taxon>
        <taxon>Bacillati</taxon>
        <taxon>Bacillota</taxon>
        <taxon>Bacilli</taxon>
        <taxon>Lactobacillales</taxon>
        <taxon>Enterococcaceae</taxon>
        <taxon>Vagococcus</taxon>
    </lineage>
</organism>
<feature type="domain" description="YknX-like beta-barrel" evidence="3">
    <location>
        <begin position="217"/>
        <end position="298"/>
    </location>
</feature>
<dbReference type="Gene3D" id="2.40.420.20">
    <property type="match status" value="1"/>
</dbReference>
<keyword evidence="1" id="KW-0812">Transmembrane</keyword>
<keyword evidence="5" id="KW-1185">Reference proteome</keyword>
<dbReference type="GO" id="GO:0015562">
    <property type="term" value="F:efflux transmembrane transporter activity"/>
    <property type="evidence" value="ECO:0007669"/>
    <property type="project" value="TreeGrafter"/>
</dbReference>
<proteinExistence type="predicted"/>
<comment type="caution">
    <text evidence="4">The sequence shown here is derived from an EMBL/GenBank/DDBJ whole genome shotgun (WGS) entry which is preliminary data.</text>
</comment>
<dbReference type="AlphaFoldDB" id="A0A940PGM5"/>
<name>A0A940PGM5_9ENTE</name>
<dbReference type="InterPro" id="IPR058636">
    <property type="entry name" value="Beta-barrel_YknX"/>
</dbReference>
<accession>A0A940PGM5</accession>